<feature type="region of interest" description="Disordered" evidence="1">
    <location>
        <begin position="207"/>
        <end position="269"/>
    </location>
</feature>
<dbReference type="AlphaFoldDB" id="A0A507FKH7"/>
<gene>
    <name evidence="2" type="ORF">CcCBS67573_g01999</name>
</gene>
<dbReference type="SUPFAM" id="SSF50729">
    <property type="entry name" value="PH domain-like"/>
    <property type="match status" value="1"/>
</dbReference>
<keyword evidence="3" id="KW-1185">Reference proteome</keyword>
<comment type="caution">
    <text evidence="2">The sequence shown here is derived from an EMBL/GenBank/DDBJ whole genome shotgun (WGS) entry which is preliminary data.</text>
</comment>
<evidence type="ECO:0008006" key="4">
    <source>
        <dbReference type="Google" id="ProtNLM"/>
    </source>
</evidence>
<sequence length="269" mass="29051">MHQSPTSPGSGHADLLDDGFQSSTLDLLQIPLGYLQSSSAIAHESPALRLHNPSGGTGPSWKSRYFALSRSGTLFQYRGHPSTQSTPLASLGVTAYSGFYNASSDSWLLQMDGMCLQTRANERWLIKLADRSVQVSWLAALSKTMSSDTDKFGRFQQQQHHNMNAAYYMGGDFNNSGSSTASSTGESVSMSMLVASNTVVAVARSKSVGAGSNRQHQQPPYSPPLSPLSDVGHRKSESSALPPVVDLKRTASQSAPQRKKSFFFGWGKR</sequence>
<name>A0A507FKH7_9FUNG</name>
<protein>
    <recommendedName>
        <fullName evidence="4">PH domain-containing protein</fullName>
    </recommendedName>
</protein>
<reference evidence="2 3" key="1">
    <citation type="journal article" date="2019" name="Sci. Rep.">
        <title>Comparative genomics of chytrid fungi reveal insights into the obligate biotrophic and pathogenic lifestyle of Synchytrium endobioticum.</title>
        <authorList>
            <person name="van de Vossenberg B.T.L.H."/>
            <person name="Warris S."/>
            <person name="Nguyen H.D.T."/>
            <person name="van Gent-Pelzer M.P.E."/>
            <person name="Joly D.L."/>
            <person name="van de Geest H.C."/>
            <person name="Bonants P.J.M."/>
            <person name="Smith D.S."/>
            <person name="Levesque C.A."/>
            <person name="van der Lee T.A.J."/>
        </authorList>
    </citation>
    <scope>NUCLEOTIDE SEQUENCE [LARGE SCALE GENOMIC DNA]</scope>
    <source>
        <strain evidence="2 3">CBS 675.73</strain>
    </source>
</reference>
<dbReference type="Gene3D" id="2.30.29.30">
    <property type="entry name" value="Pleckstrin-homology domain (PH domain)/Phosphotyrosine-binding domain (PTB)"/>
    <property type="match status" value="1"/>
</dbReference>
<dbReference type="Proteomes" id="UP000320333">
    <property type="component" value="Unassembled WGS sequence"/>
</dbReference>
<feature type="compositionally biased region" description="Basic residues" evidence="1">
    <location>
        <begin position="257"/>
        <end position="269"/>
    </location>
</feature>
<dbReference type="EMBL" id="QEAP01000038">
    <property type="protein sequence ID" value="TPX76732.1"/>
    <property type="molecule type" value="Genomic_DNA"/>
</dbReference>
<evidence type="ECO:0000313" key="3">
    <source>
        <dbReference type="Proteomes" id="UP000320333"/>
    </source>
</evidence>
<organism evidence="2 3">
    <name type="scientific">Chytriomyces confervae</name>
    <dbReference type="NCBI Taxonomy" id="246404"/>
    <lineage>
        <taxon>Eukaryota</taxon>
        <taxon>Fungi</taxon>
        <taxon>Fungi incertae sedis</taxon>
        <taxon>Chytridiomycota</taxon>
        <taxon>Chytridiomycota incertae sedis</taxon>
        <taxon>Chytridiomycetes</taxon>
        <taxon>Chytridiales</taxon>
        <taxon>Chytriomycetaceae</taxon>
        <taxon>Chytriomyces</taxon>
    </lineage>
</organism>
<proteinExistence type="predicted"/>
<accession>A0A507FKH7</accession>
<evidence type="ECO:0000256" key="1">
    <source>
        <dbReference type="SAM" id="MobiDB-lite"/>
    </source>
</evidence>
<dbReference type="OrthoDB" id="10313021at2759"/>
<dbReference type="InterPro" id="IPR011993">
    <property type="entry name" value="PH-like_dom_sf"/>
</dbReference>
<evidence type="ECO:0000313" key="2">
    <source>
        <dbReference type="EMBL" id="TPX76732.1"/>
    </source>
</evidence>